<sequence>MISTHKIIGIIRDNKVSIYNMQQKKNVGHKGLTISSVFYLVRYLLLFRIYTLLTTVIASIKDNTRT</sequence>
<organism evidence="2 3">
    <name type="scientific">Oceanobacillus kimchii</name>
    <dbReference type="NCBI Taxonomy" id="746691"/>
    <lineage>
        <taxon>Bacteria</taxon>
        <taxon>Bacillati</taxon>
        <taxon>Bacillota</taxon>
        <taxon>Bacilli</taxon>
        <taxon>Bacillales</taxon>
        <taxon>Bacillaceae</taxon>
        <taxon>Oceanobacillus</taxon>
    </lineage>
</organism>
<feature type="transmembrane region" description="Helical" evidence="1">
    <location>
        <begin position="40"/>
        <end position="60"/>
    </location>
</feature>
<keyword evidence="1" id="KW-1133">Transmembrane helix</keyword>
<evidence type="ECO:0000313" key="3">
    <source>
        <dbReference type="Proteomes" id="UP001275436"/>
    </source>
</evidence>
<reference evidence="2 3" key="1">
    <citation type="submission" date="2023-02" db="EMBL/GenBank/DDBJ databases">
        <title>Oceanobacillus kimchii IFOP_LL358 isolated form Alexandrium catenella lab strain.</title>
        <authorList>
            <person name="Gajardo G."/>
            <person name="Ueki S."/>
            <person name="Maruyama F."/>
        </authorList>
    </citation>
    <scope>NUCLEOTIDE SEQUENCE [LARGE SCALE GENOMIC DNA]</scope>
    <source>
        <strain evidence="2 3">IFOP_LL358</strain>
    </source>
</reference>
<comment type="caution">
    <text evidence="2">The sequence shown here is derived from an EMBL/GenBank/DDBJ whole genome shotgun (WGS) entry which is preliminary data.</text>
</comment>
<gene>
    <name evidence="2" type="ORF">MACH08_12130</name>
</gene>
<evidence type="ECO:0000256" key="1">
    <source>
        <dbReference type="SAM" id="Phobius"/>
    </source>
</evidence>
<dbReference type="EMBL" id="BSKO01000001">
    <property type="protein sequence ID" value="GLO65429.1"/>
    <property type="molecule type" value="Genomic_DNA"/>
</dbReference>
<keyword evidence="3" id="KW-1185">Reference proteome</keyword>
<proteinExistence type="predicted"/>
<keyword evidence="1" id="KW-0472">Membrane</keyword>
<accession>A0ABQ5TIC0</accession>
<name>A0ABQ5TIC0_9BACI</name>
<dbReference type="Proteomes" id="UP001275436">
    <property type="component" value="Unassembled WGS sequence"/>
</dbReference>
<protein>
    <submittedName>
        <fullName evidence="2">Uncharacterized protein</fullName>
    </submittedName>
</protein>
<keyword evidence="1" id="KW-0812">Transmembrane</keyword>
<evidence type="ECO:0000313" key="2">
    <source>
        <dbReference type="EMBL" id="GLO65429.1"/>
    </source>
</evidence>